<dbReference type="InterPro" id="IPR017871">
    <property type="entry name" value="ABC_transporter-like_CS"/>
</dbReference>
<feature type="domain" description="ABC transmembrane type-1" evidence="9">
    <location>
        <begin position="26"/>
        <end position="289"/>
    </location>
</feature>
<comment type="subcellular location">
    <subcellularLocation>
        <location evidence="1">Cell membrane</location>
        <topology evidence="1">Multi-pass membrane protein</topology>
    </subcellularLocation>
</comment>
<dbReference type="SMART" id="SM00382">
    <property type="entry name" value="AAA"/>
    <property type="match status" value="1"/>
</dbReference>
<evidence type="ECO:0000313" key="11">
    <source>
        <dbReference type="Proteomes" id="UP000295431"/>
    </source>
</evidence>
<evidence type="ECO:0000256" key="5">
    <source>
        <dbReference type="ARBA" id="ARBA00022989"/>
    </source>
</evidence>
<name>A0A4R4PDZ2_9ACTN</name>
<dbReference type="GO" id="GO:0005524">
    <property type="term" value="F:ATP binding"/>
    <property type="evidence" value="ECO:0007669"/>
    <property type="project" value="UniProtKB-KW"/>
</dbReference>
<dbReference type="InterPro" id="IPR027417">
    <property type="entry name" value="P-loop_NTPase"/>
</dbReference>
<dbReference type="GO" id="GO:0016887">
    <property type="term" value="F:ATP hydrolysis activity"/>
    <property type="evidence" value="ECO:0007669"/>
    <property type="project" value="InterPro"/>
</dbReference>
<keyword evidence="6" id="KW-0472">Membrane</keyword>
<keyword evidence="2" id="KW-0812">Transmembrane</keyword>
<evidence type="ECO:0000256" key="6">
    <source>
        <dbReference type="ARBA" id="ARBA00023136"/>
    </source>
</evidence>
<dbReference type="PROSITE" id="PS50929">
    <property type="entry name" value="ABC_TM1F"/>
    <property type="match status" value="1"/>
</dbReference>
<dbReference type="RefSeq" id="WP_131936696.1">
    <property type="nucleotide sequence ID" value="NZ_SMJW01000007.1"/>
</dbReference>
<feature type="domain" description="ABC transporter" evidence="8">
    <location>
        <begin position="328"/>
        <end position="560"/>
    </location>
</feature>
<dbReference type="AlphaFoldDB" id="A0A4R4PDZ2"/>
<evidence type="ECO:0000256" key="7">
    <source>
        <dbReference type="SAM" id="MobiDB-lite"/>
    </source>
</evidence>
<dbReference type="InterPro" id="IPR036640">
    <property type="entry name" value="ABC1_TM_sf"/>
</dbReference>
<dbReference type="Pfam" id="PF00664">
    <property type="entry name" value="ABC_membrane"/>
    <property type="match status" value="1"/>
</dbReference>
<dbReference type="CDD" id="cd03228">
    <property type="entry name" value="ABCC_MRP_Like"/>
    <property type="match status" value="1"/>
</dbReference>
<keyword evidence="11" id="KW-1185">Reference proteome</keyword>
<proteinExistence type="predicted"/>
<dbReference type="Gene3D" id="3.40.50.300">
    <property type="entry name" value="P-loop containing nucleotide triphosphate hydrolases"/>
    <property type="match status" value="1"/>
</dbReference>
<dbReference type="EMBL" id="SMJW01000007">
    <property type="protein sequence ID" value="TDC19613.1"/>
    <property type="molecule type" value="Genomic_DNA"/>
</dbReference>
<evidence type="ECO:0000256" key="3">
    <source>
        <dbReference type="ARBA" id="ARBA00022741"/>
    </source>
</evidence>
<protein>
    <submittedName>
        <fullName evidence="10">ABC transporter ATP-binding protein</fullName>
    </submittedName>
</protein>
<dbReference type="Pfam" id="PF00005">
    <property type="entry name" value="ABC_tran"/>
    <property type="match status" value="1"/>
</dbReference>
<dbReference type="PANTHER" id="PTHR43394">
    <property type="entry name" value="ATP-DEPENDENT PERMEASE MDL1, MITOCHONDRIAL"/>
    <property type="match status" value="1"/>
</dbReference>
<dbReference type="SUPFAM" id="SSF90123">
    <property type="entry name" value="ABC transporter transmembrane region"/>
    <property type="match status" value="1"/>
</dbReference>
<evidence type="ECO:0000313" key="10">
    <source>
        <dbReference type="EMBL" id="TDC19613.1"/>
    </source>
</evidence>
<dbReference type="GO" id="GO:0015421">
    <property type="term" value="F:ABC-type oligopeptide transporter activity"/>
    <property type="evidence" value="ECO:0007669"/>
    <property type="project" value="TreeGrafter"/>
</dbReference>
<sequence length="583" mass="58140">MTAGPAPAGPNRLLLRAAGRARGWTALVAAAAAADAAAAVLLPFALARAIDAVPPGGPPAAAALWPCAALVAVSAAAEVLSELAAGSAAARATAWLRHTLVRHVLAVGPALRMPPGDVAGRTVGGAAEAGVAPAAAPEAAAGLLPAAGALAALCLIDWRTAAAIAVALPAVALLMRAFVRDITASATRYLDVQGTIAGRLAEALGGARTIAAAGTAGREAARILSPLPGLRAEGETMWRVQGGVAARGLLALLLLQVAAVGVAGTELAAGRITPGELVATVQYAGLAAGFGPVLTQVLRLGRARAGARRAAGILAQPVPAHGSADAPPGPGRLEFRGVTALGALRGLDLAVPGGLAVAVVGRSGSGTSELAALAGRLADPDEGEVLLDGTPLPRLTRTALRREIGYAFARPALFGATVRDALAFGPARPPDARLAEAARAARADGFIRRLPGGYGTPLADAPMSGGELQRMGLARAFAHAGRVLILDDATSSLDTVTELEITDAVLTRFAGITRLIIAHRASTAACTDLVAWLDGGRLRALAPHTTLWQDPGYRAVFAAENAEPPEGGAAAAGEGSELVEGTP</sequence>
<dbReference type="InterPro" id="IPR039421">
    <property type="entry name" value="Type_1_exporter"/>
</dbReference>
<evidence type="ECO:0000256" key="2">
    <source>
        <dbReference type="ARBA" id="ARBA00022692"/>
    </source>
</evidence>
<organism evidence="10 11">
    <name type="scientific">Actinomadura bangladeshensis</name>
    <dbReference type="NCBI Taxonomy" id="453573"/>
    <lineage>
        <taxon>Bacteria</taxon>
        <taxon>Bacillati</taxon>
        <taxon>Actinomycetota</taxon>
        <taxon>Actinomycetes</taxon>
        <taxon>Streptosporangiales</taxon>
        <taxon>Thermomonosporaceae</taxon>
        <taxon>Actinomadura</taxon>
    </lineage>
</organism>
<evidence type="ECO:0000256" key="4">
    <source>
        <dbReference type="ARBA" id="ARBA00022840"/>
    </source>
</evidence>
<dbReference type="PROSITE" id="PS00211">
    <property type="entry name" value="ABC_TRANSPORTER_1"/>
    <property type="match status" value="1"/>
</dbReference>
<dbReference type="PROSITE" id="PS50893">
    <property type="entry name" value="ABC_TRANSPORTER_2"/>
    <property type="match status" value="1"/>
</dbReference>
<dbReference type="InterPro" id="IPR003593">
    <property type="entry name" value="AAA+_ATPase"/>
</dbReference>
<reference evidence="10 11" key="1">
    <citation type="submission" date="2019-03" db="EMBL/GenBank/DDBJ databases">
        <title>Draft genome sequences of novel Actinobacteria.</title>
        <authorList>
            <person name="Sahin N."/>
            <person name="Ay H."/>
            <person name="Saygin H."/>
        </authorList>
    </citation>
    <scope>NUCLEOTIDE SEQUENCE [LARGE SCALE GENOMIC DNA]</scope>
    <source>
        <strain evidence="10 11">DSM 45347</strain>
    </source>
</reference>
<dbReference type="PANTHER" id="PTHR43394:SF1">
    <property type="entry name" value="ATP-BINDING CASSETTE SUB-FAMILY B MEMBER 10, MITOCHONDRIAL"/>
    <property type="match status" value="1"/>
</dbReference>
<dbReference type="SUPFAM" id="SSF52540">
    <property type="entry name" value="P-loop containing nucleoside triphosphate hydrolases"/>
    <property type="match status" value="1"/>
</dbReference>
<accession>A0A4R4PDZ2</accession>
<dbReference type="Proteomes" id="UP000295431">
    <property type="component" value="Unassembled WGS sequence"/>
</dbReference>
<evidence type="ECO:0000259" key="9">
    <source>
        <dbReference type="PROSITE" id="PS50929"/>
    </source>
</evidence>
<gene>
    <name evidence="10" type="ORF">E1284_02785</name>
</gene>
<keyword evidence="5" id="KW-1133">Transmembrane helix</keyword>
<dbReference type="OrthoDB" id="9806127at2"/>
<comment type="caution">
    <text evidence="10">The sequence shown here is derived from an EMBL/GenBank/DDBJ whole genome shotgun (WGS) entry which is preliminary data.</text>
</comment>
<keyword evidence="3" id="KW-0547">Nucleotide-binding</keyword>
<dbReference type="InterPro" id="IPR011527">
    <property type="entry name" value="ABC1_TM_dom"/>
</dbReference>
<dbReference type="InterPro" id="IPR003439">
    <property type="entry name" value="ABC_transporter-like_ATP-bd"/>
</dbReference>
<feature type="region of interest" description="Disordered" evidence="7">
    <location>
        <begin position="564"/>
        <end position="583"/>
    </location>
</feature>
<dbReference type="GO" id="GO:0005886">
    <property type="term" value="C:plasma membrane"/>
    <property type="evidence" value="ECO:0007669"/>
    <property type="project" value="UniProtKB-SubCell"/>
</dbReference>
<feature type="compositionally biased region" description="Low complexity" evidence="7">
    <location>
        <begin position="564"/>
        <end position="575"/>
    </location>
</feature>
<evidence type="ECO:0000256" key="1">
    <source>
        <dbReference type="ARBA" id="ARBA00004651"/>
    </source>
</evidence>
<dbReference type="Gene3D" id="1.20.1560.10">
    <property type="entry name" value="ABC transporter type 1, transmembrane domain"/>
    <property type="match status" value="1"/>
</dbReference>
<evidence type="ECO:0000259" key="8">
    <source>
        <dbReference type="PROSITE" id="PS50893"/>
    </source>
</evidence>
<keyword evidence="4 10" id="KW-0067">ATP-binding</keyword>